<protein>
    <recommendedName>
        <fullName evidence="5">Agenet domain-containing protein</fullName>
    </recommendedName>
</protein>
<dbReference type="InterPro" id="IPR014002">
    <property type="entry name" value="Agenet_dom_plant"/>
</dbReference>
<gene>
    <name evidence="6" type="ORF">CAMPLR22A2D_LOCUS105</name>
</gene>
<dbReference type="Gramene" id="TraesLDM2D03G01086310.1">
    <property type="protein sequence ID" value="TraesLDM2D03G01086310.1"/>
    <property type="gene ID" value="TraesLDM2D03G01086310"/>
</dbReference>
<dbReference type="PANTHER" id="PTHR31917:SF155">
    <property type="entry name" value="AGENET DOMAIN-CONTAINING PROTEIN"/>
    <property type="match status" value="1"/>
</dbReference>
<sequence>MGRHRYRRRPPSPSSSSSSSDLDDMLPVGAEVEVRSEDPGFAGSFYEATVAGHLPSSSSDRGGNKCYTVVYSTLEGDDGEPLQEAVAAACVRPRPPRAAPRRFAVHDMVEALHSEGWWAGVVSAVAPAPAVAGGDLRRRLRRVYQVAFPTSRETIEFQEADLRPHREFVGGRWVPAAKADNASPFFSEGDQVEVSQSGTNFGESWNLATVLKVIGATNFLVKYMHNGKDGKSATEILDSQYIRPARGIIRIDSKYRFSPSHVEVLHEDSWWPGVILKVLGTGIDKKYVVMLDCHKTDLDEIDMDALRVEITQLRSLCDWDGEKWVPCLKKESAKRPISADLDNDLDKISDEPGSHQDKKKLKNAHVLPEQISPLLSVGKENIEITRKPGNAVLAPRSELSPPSLPPMASFGCLSSSSSPVTSCHLAQSSSHIQASLFGAFGQSRTIPQSLPLGTRSLISSCFTGIKGSKKVLSGQDKQSTAGTGAVLFRQMKESANGPQLTSPKRPISADLDNESDKISDEPGSHRDKKKLKNGDVIPEQISPLSSVCKENIEINHKQGNAVLAPRSELSPPSLPPMASFGRLSSSSSPATSCHLAQSSSHIQASLFGAFGQSRPIPQGLPLGTRSLISSCFTGIKGSKKVLSGQDKQSTAGTGAVLFRQMKGCVSFQTAVPLVEKPETPMEGIGAKGIEEGSNIISSSEDRSQSHEGNGTHDSCRPLSAETVAVHESIMHTSGSESSAIQQLPIVKTSPLWAQLEALEIFRTTPQRPNLHQFQQHVPELHEGLALGLMISFADLAESINRLGVQDDDELLERKMECLAYLEASGFDVGDLRSRVEALIHMKNSRAELREALRKLEEEIAREEADGLELGTLLRALAMAVRHLELHAYLVRGVIRSAVARRMNNAMEISRLKAEANNLSTAVPR</sequence>
<reference evidence="6 7" key="1">
    <citation type="submission" date="2018-05" db="EMBL/GenBank/DDBJ databases">
        <authorList>
            <person name="Thind KAUR A."/>
        </authorList>
    </citation>
    <scope>NUCLEOTIDE SEQUENCE [LARGE SCALE GENOMIC DNA]</scope>
</reference>
<dbReference type="Gramene" id="TraesJUL2D03G01089500.1">
    <property type="protein sequence ID" value="TraesJUL2D03G01089500.1"/>
    <property type="gene ID" value="TraesJUL2D03G01089500"/>
</dbReference>
<dbReference type="PANTHER" id="PTHR31917">
    <property type="entry name" value="AGENET DOMAIN-CONTAINING PROTEIN-RELATED"/>
    <property type="match status" value="1"/>
</dbReference>
<feature type="domain" description="Agenet" evidence="5">
    <location>
        <begin position="101"/>
        <end position="170"/>
    </location>
</feature>
<keyword evidence="1" id="KW-0813">Transport</keyword>
<keyword evidence="3" id="KW-0175">Coiled coil</keyword>
<dbReference type="InterPro" id="IPR008395">
    <property type="entry name" value="Agenet-like_dom"/>
</dbReference>
<evidence type="ECO:0000259" key="5">
    <source>
        <dbReference type="SMART" id="SM00743"/>
    </source>
</evidence>
<feature type="region of interest" description="Disordered" evidence="4">
    <location>
        <begin position="494"/>
        <end position="534"/>
    </location>
</feature>
<feature type="region of interest" description="Disordered" evidence="4">
    <location>
        <begin position="342"/>
        <end position="361"/>
    </location>
</feature>
<evidence type="ECO:0000256" key="1">
    <source>
        <dbReference type="ARBA" id="ARBA00022448"/>
    </source>
</evidence>
<feature type="domain" description="Agenet" evidence="5">
    <location>
        <begin position="184"/>
        <end position="250"/>
    </location>
</feature>
<feature type="domain" description="Agenet" evidence="5">
    <location>
        <begin position="255"/>
        <end position="321"/>
    </location>
</feature>
<evidence type="ECO:0000313" key="6">
    <source>
        <dbReference type="EMBL" id="SPT15516.1"/>
    </source>
</evidence>
<dbReference type="Gramene" id="TraesARI2D03G01100860.1">
    <property type="protein sequence ID" value="TraesARI2D03G01100860.1"/>
    <property type="gene ID" value="TraesARI2D03G01100860"/>
</dbReference>
<dbReference type="Pfam" id="PF05266">
    <property type="entry name" value="DUF724"/>
    <property type="match status" value="1"/>
</dbReference>
<dbReference type="Proteomes" id="UP000280104">
    <property type="component" value="Chromosome II"/>
</dbReference>
<dbReference type="Gramene" id="TraesSTA2D03G01073650.1">
    <property type="protein sequence ID" value="TraesSTA2D03G01073650.1"/>
    <property type="gene ID" value="TraesSTA2D03G01073650"/>
</dbReference>
<evidence type="ECO:0000256" key="3">
    <source>
        <dbReference type="SAM" id="Coils"/>
    </source>
</evidence>
<feature type="compositionally biased region" description="Basic and acidic residues" evidence="4">
    <location>
        <begin position="699"/>
        <end position="715"/>
    </location>
</feature>
<feature type="region of interest" description="Disordered" evidence="4">
    <location>
        <begin position="1"/>
        <end position="28"/>
    </location>
</feature>
<evidence type="ECO:0000256" key="2">
    <source>
        <dbReference type="ARBA" id="ARBA00022604"/>
    </source>
</evidence>
<feature type="region of interest" description="Disordered" evidence="4">
    <location>
        <begin position="696"/>
        <end position="716"/>
    </location>
</feature>
<evidence type="ECO:0000256" key="4">
    <source>
        <dbReference type="SAM" id="MobiDB-lite"/>
    </source>
</evidence>
<dbReference type="AlphaFoldDB" id="A0A7H4LA78"/>
<accession>A0A7H4LA78</accession>
<dbReference type="InterPro" id="IPR007930">
    <property type="entry name" value="DUF724"/>
</dbReference>
<feature type="coiled-coil region" evidence="3">
    <location>
        <begin position="838"/>
        <end position="865"/>
    </location>
</feature>
<dbReference type="Gramene" id="TraesSYM2D03G01099470.1">
    <property type="protein sequence ID" value="TraesSYM2D03G01099470.1"/>
    <property type="gene ID" value="TraesSYM2D03G01099470"/>
</dbReference>
<dbReference type="SMART" id="SM00743">
    <property type="entry name" value="Agenet"/>
    <property type="match status" value="4"/>
</dbReference>
<dbReference type="CDD" id="cd20406">
    <property type="entry name" value="Tudor_Agenet_AtDUF_rpt2_4"/>
    <property type="match status" value="1"/>
</dbReference>
<organism evidence="6 7">
    <name type="scientific">Triticum aestivum</name>
    <name type="common">Wheat</name>
    <dbReference type="NCBI Taxonomy" id="4565"/>
    <lineage>
        <taxon>Eukaryota</taxon>
        <taxon>Viridiplantae</taxon>
        <taxon>Streptophyta</taxon>
        <taxon>Embryophyta</taxon>
        <taxon>Tracheophyta</taxon>
        <taxon>Spermatophyta</taxon>
        <taxon>Magnoliopsida</taxon>
        <taxon>Liliopsida</taxon>
        <taxon>Poales</taxon>
        <taxon>Poaceae</taxon>
        <taxon>BOP clade</taxon>
        <taxon>Pooideae</taxon>
        <taxon>Triticodae</taxon>
        <taxon>Triticeae</taxon>
        <taxon>Triticinae</taxon>
        <taxon>Triticum</taxon>
    </lineage>
</organism>
<feature type="compositionally biased region" description="Basic and acidic residues" evidence="4">
    <location>
        <begin position="344"/>
        <end position="356"/>
    </location>
</feature>
<dbReference type="Gramene" id="TraesNOR2D03G01099960.1">
    <property type="protein sequence ID" value="TraesNOR2D03G01099960.1"/>
    <property type="gene ID" value="TraesNOR2D03G01099960"/>
</dbReference>
<feature type="domain" description="Agenet" evidence="5">
    <location>
        <begin position="24"/>
        <end position="99"/>
    </location>
</feature>
<dbReference type="EMBL" id="LS480641">
    <property type="protein sequence ID" value="SPT15516.1"/>
    <property type="molecule type" value="Genomic_DNA"/>
</dbReference>
<name>A0A7H4LA78_WHEAT</name>
<feature type="compositionally biased region" description="Basic and acidic residues" evidence="4">
    <location>
        <begin position="514"/>
        <end position="525"/>
    </location>
</feature>
<proteinExistence type="predicted"/>
<evidence type="ECO:0000313" key="7">
    <source>
        <dbReference type="Proteomes" id="UP000280104"/>
    </source>
</evidence>
<dbReference type="Pfam" id="PF05641">
    <property type="entry name" value="Agenet"/>
    <property type="match status" value="2"/>
</dbReference>
<keyword evidence="2" id="KW-0341">Growth regulation</keyword>
<feature type="compositionally biased region" description="Basic residues" evidence="4">
    <location>
        <begin position="1"/>
        <end position="10"/>
    </location>
</feature>